<dbReference type="InterPro" id="IPR019931">
    <property type="entry name" value="LPXTG_anchor"/>
</dbReference>
<feature type="domain" description="Gram-positive cocci surface proteins LPxTG" evidence="7">
    <location>
        <begin position="45"/>
        <end position="77"/>
    </location>
</feature>
<dbReference type="EMBL" id="JBHSDQ010000006">
    <property type="protein sequence ID" value="MFC4397400.1"/>
    <property type="molecule type" value="Genomic_DNA"/>
</dbReference>
<evidence type="ECO:0000256" key="1">
    <source>
        <dbReference type="ARBA" id="ARBA00022512"/>
    </source>
</evidence>
<evidence type="ECO:0000256" key="2">
    <source>
        <dbReference type="ARBA" id="ARBA00022525"/>
    </source>
</evidence>
<organism evidence="8 9">
    <name type="scientific">Arthrobacter sedimenti</name>
    <dbReference type="NCBI Taxonomy" id="2694931"/>
    <lineage>
        <taxon>Bacteria</taxon>
        <taxon>Bacillati</taxon>
        <taxon>Actinomycetota</taxon>
        <taxon>Actinomycetes</taxon>
        <taxon>Micrococcales</taxon>
        <taxon>Micrococcaceae</taxon>
        <taxon>Arthrobacter</taxon>
    </lineage>
</organism>
<dbReference type="RefSeq" id="WP_376978565.1">
    <property type="nucleotide sequence ID" value="NZ_JBHSDQ010000006.1"/>
</dbReference>
<evidence type="ECO:0000256" key="6">
    <source>
        <dbReference type="SAM" id="SignalP"/>
    </source>
</evidence>
<dbReference type="Proteomes" id="UP001595778">
    <property type="component" value="Unassembled WGS sequence"/>
</dbReference>
<dbReference type="PROSITE" id="PS50847">
    <property type="entry name" value="GRAM_POS_ANCHORING"/>
    <property type="match status" value="1"/>
</dbReference>
<feature type="chain" id="PRO_5045180702" description="Gram-positive cocci surface proteins LPxTG domain-containing protein" evidence="6">
    <location>
        <begin position="32"/>
        <end position="77"/>
    </location>
</feature>
<feature type="signal peptide" evidence="6">
    <location>
        <begin position="1"/>
        <end position="31"/>
    </location>
</feature>
<reference evidence="9" key="1">
    <citation type="journal article" date="2019" name="Int. J. Syst. Evol. Microbiol.">
        <title>The Global Catalogue of Microorganisms (GCM) 10K type strain sequencing project: providing services to taxonomists for standard genome sequencing and annotation.</title>
        <authorList>
            <consortium name="The Broad Institute Genomics Platform"/>
            <consortium name="The Broad Institute Genome Sequencing Center for Infectious Disease"/>
            <person name="Wu L."/>
            <person name="Ma J."/>
        </authorList>
    </citation>
    <scope>NUCLEOTIDE SEQUENCE [LARGE SCALE GENOMIC DNA]</scope>
    <source>
        <strain evidence="9">PJ61</strain>
    </source>
</reference>
<keyword evidence="1" id="KW-0134">Cell wall</keyword>
<keyword evidence="9" id="KW-1185">Reference proteome</keyword>
<keyword evidence="3 6" id="KW-0732">Signal</keyword>
<accession>A0ABV8WN72</accession>
<evidence type="ECO:0000313" key="9">
    <source>
        <dbReference type="Proteomes" id="UP001595778"/>
    </source>
</evidence>
<keyword evidence="4" id="KW-0572">Peptidoglycan-anchor</keyword>
<keyword evidence="5" id="KW-0812">Transmembrane</keyword>
<evidence type="ECO:0000256" key="4">
    <source>
        <dbReference type="ARBA" id="ARBA00023088"/>
    </source>
</evidence>
<feature type="transmembrane region" description="Helical" evidence="5">
    <location>
        <begin position="53"/>
        <end position="73"/>
    </location>
</feature>
<evidence type="ECO:0000256" key="3">
    <source>
        <dbReference type="ARBA" id="ARBA00022729"/>
    </source>
</evidence>
<proteinExistence type="predicted"/>
<evidence type="ECO:0000313" key="8">
    <source>
        <dbReference type="EMBL" id="MFC4397400.1"/>
    </source>
</evidence>
<keyword evidence="5" id="KW-1133">Transmembrane helix</keyword>
<comment type="caution">
    <text evidence="8">The sequence shown here is derived from an EMBL/GenBank/DDBJ whole genome shotgun (WGS) entry which is preliminary data.</text>
</comment>
<sequence>MTDRNIRRYLLATAFAGCLATFGGVAANAAAAPVSAGYSSTPATLANTGMNTGLLIVGLLFLAFGGLLALVLGRKRR</sequence>
<evidence type="ECO:0000256" key="5">
    <source>
        <dbReference type="SAM" id="Phobius"/>
    </source>
</evidence>
<evidence type="ECO:0000259" key="7">
    <source>
        <dbReference type="PROSITE" id="PS50847"/>
    </source>
</evidence>
<keyword evidence="2" id="KW-0964">Secreted</keyword>
<protein>
    <recommendedName>
        <fullName evidence="7">Gram-positive cocci surface proteins LPxTG domain-containing protein</fullName>
    </recommendedName>
</protein>
<gene>
    <name evidence="8" type="ORF">ACFO0G_14960</name>
</gene>
<keyword evidence="5" id="KW-0472">Membrane</keyword>
<name>A0ABV8WN72_9MICC</name>